<evidence type="ECO:0000256" key="1">
    <source>
        <dbReference type="ARBA" id="ARBA00022803"/>
    </source>
</evidence>
<evidence type="ECO:0000256" key="4">
    <source>
        <dbReference type="SAM" id="MobiDB-lite"/>
    </source>
</evidence>
<dbReference type="Gene3D" id="1.25.40.10">
    <property type="entry name" value="Tetratricopeptide repeat domain"/>
    <property type="match status" value="4"/>
</dbReference>
<dbReference type="GO" id="GO:0031145">
    <property type="term" value="P:anaphase-promoting complex-dependent catabolic process"/>
    <property type="evidence" value="ECO:0007669"/>
    <property type="project" value="TreeGrafter"/>
</dbReference>
<evidence type="ECO:0000313" key="5">
    <source>
        <dbReference type="EMBL" id="KAK4535234.1"/>
    </source>
</evidence>
<evidence type="ECO:0000313" key="6">
    <source>
        <dbReference type="Proteomes" id="UP001301350"/>
    </source>
</evidence>
<protein>
    <submittedName>
        <fullName evidence="5">Uncharacterized protein</fullName>
    </submittedName>
</protein>
<keyword evidence="1 3" id="KW-0802">TPR repeat</keyword>
<dbReference type="GO" id="GO:0007091">
    <property type="term" value="P:metaphase/anaphase transition of mitotic cell cycle"/>
    <property type="evidence" value="ECO:0007669"/>
    <property type="project" value="TreeGrafter"/>
</dbReference>
<gene>
    <name evidence="5" type="ORF">CDCA_CDCA04G1259</name>
</gene>
<dbReference type="SUPFAM" id="SSF48452">
    <property type="entry name" value="TPR-like"/>
    <property type="match status" value="2"/>
</dbReference>
<feature type="repeat" description="TPR" evidence="3">
    <location>
        <begin position="395"/>
        <end position="428"/>
    </location>
</feature>
<dbReference type="Pfam" id="PF12895">
    <property type="entry name" value="ANAPC3"/>
    <property type="match status" value="1"/>
</dbReference>
<dbReference type="EMBL" id="JANCYW010000004">
    <property type="protein sequence ID" value="KAK4535234.1"/>
    <property type="molecule type" value="Genomic_DNA"/>
</dbReference>
<dbReference type="GO" id="GO:0016567">
    <property type="term" value="P:protein ubiquitination"/>
    <property type="evidence" value="ECO:0007669"/>
    <property type="project" value="TreeGrafter"/>
</dbReference>
<dbReference type="InterPro" id="IPR019734">
    <property type="entry name" value="TPR_rpt"/>
</dbReference>
<evidence type="ECO:0000256" key="3">
    <source>
        <dbReference type="PROSITE-ProRule" id="PRU00339"/>
    </source>
</evidence>
<dbReference type="Pfam" id="PF13181">
    <property type="entry name" value="TPR_8"/>
    <property type="match status" value="1"/>
</dbReference>
<dbReference type="Pfam" id="PF13432">
    <property type="entry name" value="TPR_16"/>
    <property type="match status" value="1"/>
</dbReference>
<keyword evidence="6" id="KW-1185">Reference proteome</keyword>
<dbReference type="PROSITE" id="PS50005">
    <property type="entry name" value="TPR"/>
    <property type="match status" value="3"/>
</dbReference>
<feature type="repeat" description="TPR" evidence="3">
    <location>
        <begin position="429"/>
        <end position="462"/>
    </location>
</feature>
<accession>A0AAV9ISV1</accession>
<dbReference type="PANTHER" id="PTHR12558:SF13">
    <property type="entry name" value="CELL DIVISION CYCLE PROTEIN 27 HOMOLOG"/>
    <property type="match status" value="1"/>
</dbReference>
<dbReference type="GO" id="GO:0005680">
    <property type="term" value="C:anaphase-promoting complex"/>
    <property type="evidence" value="ECO:0007669"/>
    <property type="project" value="TreeGrafter"/>
</dbReference>
<dbReference type="InterPro" id="IPR011990">
    <property type="entry name" value="TPR-like_helical_dom_sf"/>
</dbReference>
<dbReference type="GO" id="GO:0005737">
    <property type="term" value="C:cytoplasm"/>
    <property type="evidence" value="ECO:0007669"/>
    <property type="project" value="TreeGrafter"/>
</dbReference>
<proteinExistence type="inferred from homology"/>
<sequence length="584" mass="65702">MLERAIKRSLERYTVEKSGIFLAERLLAERPGAGAALLLARCFVQVGKHGRALRVLEPYWRRDWECRYLYCVCCMELGEYALVYAALRPLMQCWRPEERWEVPAVGSLAAEDMGDAAEVASLPWLAEGLYWLGRVYRLSTRDHAAAARCFRKALSIDPYMWGCIEALCELDACPNLSAALSGERNGSDSNEGAAEENRRQPVRNVDPVEKPPATDSVEEANAGADRASAMPPARMPTEMVRAWAHSWQQLPPQSTLELLVRLGSARALLSAYRPEDALRLLATVPARHYDTGWVLAQVGRAHFENGDQAECARVFEHLLQRDSSGQTDGLEFYSTALWHLRRETELSAVAQQALQVDRFSAAAWCAAGNAFSLHRDPDTAIAFFLRAAQTDPECAYACTLAGHEYMYKDDFESAILCYQDALARNPRHYNAWFGMGQIYQRQEQYRTAERHYRLALRIHPHSSMLWYHLAHVIRLGGGRHREALQALERALAENPKNPVAQFELGKLHFEMGRLADAWHTLCRLRDQVPREAAVLYQMGLVAKQLGRADAADLFSAALDLDPKQSLYRHALFSSEPAESAAENG</sequence>
<dbReference type="PANTHER" id="PTHR12558">
    <property type="entry name" value="CELL DIVISION CYCLE 16,23,27"/>
    <property type="match status" value="1"/>
</dbReference>
<dbReference type="Proteomes" id="UP001301350">
    <property type="component" value="Unassembled WGS sequence"/>
</dbReference>
<dbReference type="SMART" id="SM00028">
    <property type="entry name" value="TPR"/>
    <property type="match status" value="8"/>
</dbReference>
<comment type="similarity">
    <text evidence="2">Belongs to the APC3/CDC27 family.</text>
</comment>
<dbReference type="Pfam" id="PF14559">
    <property type="entry name" value="TPR_19"/>
    <property type="match status" value="1"/>
</dbReference>
<feature type="region of interest" description="Disordered" evidence="4">
    <location>
        <begin position="180"/>
        <end position="230"/>
    </location>
</feature>
<name>A0AAV9ISV1_CYACA</name>
<reference evidence="5 6" key="1">
    <citation type="submission" date="2022-07" db="EMBL/GenBank/DDBJ databases">
        <title>Genome-wide signatures of adaptation to extreme environments.</title>
        <authorList>
            <person name="Cho C.H."/>
            <person name="Yoon H.S."/>
        </authorList>
    </citation>
    <scope>NUCLEOTIDE SEQUENCE [LARGE SCALE GENOMIC DNA]</scope>
    <source>
        <strain evidence="5 6">DBV 063 E5</strain>
    </source>
</reference>
<organism evidence="5 6">
    <name type="scientific">Cyanidium caldarium</name>
    <name type="common">Red alga</name>
    <dbReference type="NCBI Taxonomy" id="2771"/>
    <lineage>
        <taxon>Eukaryota</taxon>
        <taxon>Rhodophyta</taxon>
        <taxon>Bangiophyceae</taxon>
        <taxon>Cyanidiales</taxon>
        <taxon>Cyanidiaceae</taxon>
        <taxon>Cyanidium</taxon>
    </lineage>
</organism>
<feature type="repeat" description="TPR" evidence="3">
    <location>
        <begin position="361"/>
        <end position="394"/>
    </location>
</feature>
<dbReference type="GO" id="GO:0051301">
    <property type="term" value="P:cell division"/>
    <property type="evidence" value="ECO:0007669"/>
    <property type="project" value="TreeGrafter"/>
</dbReference>
<dbReference type="AlphaFoldDB" id="A0AAV9ISV1"/>
<evidence type="ECO:0000256" key="2">
    <source>
        <dbReference type="ARBA" id="ARBA00038210"/>
    </source>
</evidence>
<comment type="caution">
    <text evidence="5">The sequence shown here is derived from an EMBL/GenBank/DDBJ whole genome shotgun (WGS) entry which is preliminary data.</text>
</comment>